<organism evidence="5 6">
    <name type="scientific">Dimargaris cristalligena</name>
    <dbReference type="NCBI Taxonomy" id="215637"/>
    <lineage>
        <taxon>Eukaryota</taxon>
        <taxon>Fungi</taxon>
        <taxon>Fungi incertae sedis</taxon>
        <taxon>Zoopagomycota</taxon>
        <taxon>Kickxellomycotina</taxon>
        <taxon>Dimargaritomycetes</taxon>
        <taxon>Dimargaritales</taxon>
        <taxon>Dimargaritaceae</taxon>
        <taxon>Dimargaris</taxon>
    </lineage>
</organism>
<evidence type="ECO:0000313" key="6">
    <source>
        <dbReference type="Proteomes" id="UP000268162"/>
    </source>
</evidence>
<dbReference type="PANTHER" id="PTHR22775">
    <property type="entry name" value="SORTING NEXIN"/>
    <property type="match status" value="1"/>
</dbReference>
<reference evidence="6" key="1">
    <citation type="journal article" date="2018" name="Nat. Microbiol.">
        <title>Leveraging single-cell genomics to expand the fungal tree of life.</title>
        <authorList>
            <person name="Ahrendt S.R."/>
            <person name="Quandt C.A."/>
            <person name="Ciobanu D."/>
            <person name="Clum A."/>
            <person name="Salamov A."/>
            <person name="Andreopoulos B."/>
            <person name="Cheng J.F."/>
            <person name="Woyke T."/>
            <person name="Pelin A."/>
            <person name="Henrissat B."/>
            <person name="Reynolds N.K."/>
            <person name="Benny G.L."/>
            <person name="Smith M.E."/>
            <person name="James T.Y."/>
            <person name="Grigoriev I.V."/>
        </authorList>
    </citation>
    <scope>NUCLEOTIDE SEQUENCE [LARGE SCALE GENOMIC DNA]</scope>
    <source>
        <strain evidence="6">RSA 468</strain>
    </source>
</reference>
<dbReference type="AlphaFoldDB" id="A0A4Q0A250"/>
<evidence type="ECO:0000256" key="3">
    <source>
        <dbReference type="SAM" id="Phobius"/>
    </source>
</evidence>
<sequence length="547" mass="62003">MANSVEEPKPLPPLLPSHPVLSRSIQATLNLVLRDFLYTWYHDFTNDPQFALEIQHVLHDAVQTIHTRLERLNWPTLLLVDYPRLWRAHFRDYRQCMAKVGTVYGGGLLEFEDLFHQVQPHPALRLPLTEVRYFRRLTDRLLPLLLPARDYETPCVRYFVREILTDLVWKPIVEGFSDPSTWHELVINQCIAEVALEAWRKRYPGLPVGTYGHNPLDTVDVTVSGGIMGDRSKSALPGPSTVEELLQEAQNTSIKPPQQPAVVPTRPSSRARQTRPTSTRSVRSRHGLTKEPVRRFVPPKASQITFWQRATGWFTRIAGWLSLLAYAIYLGAFQLWAVLAHFVSVYTFSVSAHTLAGEGITPSERYPHLGKSGSQPRRRGYYARSLIELVDECLCLSQSQGWLLAHLRYYVLPLADQLAGAATDKFIEDQLADALSERKLAGLVDDLRRSLWPDGHFQRDRPVKTDTERIRLRHDAEILLDAVMPGVLRRLVPGGEQGDYAAARLLLDPLHSQSINRHLAFNTIDFLVGRVFPELVGEDSGPANASP</sequence>
<protein>
    <submittedName>
        <fullName evidence="5">PXA domain-containing protein</fullName>
    </submittedName>
</protein>
<proteinExistence type="inferred from homology"/>
<evidence type="ECO:0000259" key="4">
    <source>
        <dbReference type="PROSITE" id="PS51207"/>
    </source>
</evidence>
<feature type="region of interest" description="Disordered" evidence="2">
    <location>
        <begin position="251"/>
        <end position="289"/>
    </location>
</feature>
<evidence type="ECO:0000256" key="2">
    <source>
        <dbReference type="SAM" id="MobiDB-lite"/>
    </source>
</evidence>
<keyword evidence="3" id="KW-1133">Transmembrane helix</keyword>
<evidence type="ECO:0000256" key="1">
    <source>
        <dbReference type="ARBA" id="ARBA00010883"/>
    </source>
</evidence>
<keyword evidence="3" id="KW-0472">Membrane</keyword>
<dbReference type="Proteomes" id="UP000268162">
    <property type="component" value="Unassembled WGS sequence"/>
</dbReference>
<evidence type="ECO:0000313" key="5">
    <source>
        <dbReference type="EMBL" id="RKP39392.1"/>
    </source>
</evidence>
<dbReference type="Pfam" id="PF08628">
    <property type="entry name" value="Nexin_C"/>
    <property type="match status" value="1"/>
</dbReference>
<dbReference type="InterPro" id="IPR003114">
    <property type="entry name" value="Phox_assoc"/>
</dbReference>
<dbReference type="EMBL" id="ML002274">
    <property type="protein sequence ID" value="RKP39392.1"/>
    <property type="molecule type" value="Genomic_DNA"/>
</dbReference>
<accession>A0A4Q0A250</accession>
<feature type="domain" description="PXA" evidence="4">
    <location>
        <begin position="18"/>
        <end position="194"/>
    </location>
</feature>
<dbReference type="STRING" id="215637.A0A4Q0A250"/>
<keyword evidence="6" id="KW-1185">Reference proteome</keyword>
<dbReference type="PROSITE" id="PS51207">
    <property type="entry name" value="PXA"/>
    <property type="match status" value="1"/>
</dbReference>
<dbReference type="GO" id="GO:0035091">
    <property type="term" value="F:phosphatidylinositol binding"/>
    <property type="evidence" value="ECO:0007669"/>
    <property type="project" value="TreeGrafter"/>
</dbReference>
<dbReference type="SMART" id="SM00313">
    <property type="entry name" value="PXA"/>
    <property type="match status" value="1"/>
</dbReference>
<feature type="transmembrane region" description="Helical" evidence="3">
    <location>
        <begin position="317"/>
        <end position="339"/>
    </location>
</feature>
<dbReference type="InterPro" id="IPR013937">
    <property type="entry name" value="Sorting_nexin_C"/>
</dbReference>
<dbReference type="PANTHER" id="PTHR22775:SF3">
    <property type="entry name" value="SORTING NEXIN-13"/>
    <property type="match status" value="1"/>
</dbReference>
<comment type="similarity">
    <text evidence="1">Belongs to the sorting nexin family.</text>
</comment>
<keyword evidence="3" id="KW-0812">Transmembrane</keyword>
<name>A0A4Q0A250_9FUNG</name>
<gene>
    <name evidence="5" type="ORF">BJ085DRAFT_33779</name>
</gene>
<dbReference type="Pfam" id="PF02194">
    <property type="entry name" value="PXA"/>
    <property type="match status" value="1"/>
</dbReference>